<evidence type="ECO:0000256" key="6">
    <source>
        <dbReference type="ARBA" id="ARBA00023136"/>
    </source>
</evidence>
<dbReference type="InterPro" id="IPR004869">
    <property type="entry name" value="MMPL_dom"/>
</dbReference>
<dbReference type="Pfam" id="PF03176">
    <property type="entry name" value="MMPL"/>
    <property type="match status" value="2"/>
</dbReference>
<feature type="domain" description="SSD" evidence="8">
    <location>
        <begin position="240"/>
        <end position="364"/>
    </location>
</feature>
<dbReference type="SUPFAM" id="SSF82866">
    <property type="entry name" value="Multidrug efflux transporter AcrB transmembrane domain"/>
    <property type="match status" value="2"/>
</dbReference>
<evidence type="ECO:0000313" key="9">
    <source>
        <dbReference type="EMBL" id="MDC7227417.1"/>
    </source>
</evidence>
<feature type="transmembrane region" description="Helical" evidence="7">
    <location>
        <begin position="653"/>
        <end position="673"/>
    </location>
</feature>
<feature type="transmembrane region" description="Helical" evidence="7">
    <location>
        <begin position="725"/>
        <end position="745"/>
    </location>
</feature>
<dbReference type="EMBL" id="JAQQAL010000024">
    <property type="protein sequence ID" value="MDC7227417.1"/>
    <property type="molecule type" value="Genomic_DNA"/>
</dbReference>
<dbReference type="PANTHER" id="PTHR33406:SF6">
    <property type="entry name" value="MEMBRANE PROTEIN YDGH-RELATED"/>
    <property type="match status" value="1"/>
</dbReference>
<keyword evidence="5 7" id="KW-1133">Transmembrane helix</keyword>
<dbReference type="InterPro" id="IPR050545">
    <property type="entry name" value="Mycobact_MmpL"/>
</dbReference>
<gene>
    <name evidence="9" type="ORF">PQJ61_11700</name>
</gene>
<feature type="domain" description="SSD" evidence="8">
    <location>
        <begin position="624"/>
        <end position="750"/>
    </location>
</feature>
<dbReference type="PANTHER" id="PTHR33406">
    <property type="entry name" value="MEMBRANE PROTEIN MJ1562-RELATED"/>
    <property type="match status" value="1"/>
</dbReference>
<dbReference type="Gene3D" id="1.20.1640.10">
    <property type="entry name" value="Multidrug efflux transporter AcrB transmembrane domain"/>
    <property type="match status" value="2"/>
</dbReference>
<feature type="transmembrane region" description="Helical" evidence="7">
    <location>
        <begin position="625"/>
        <end position="647"/>
    </location>
</feature>
<evidence type="ECO:0000259" key="8">
    <source>
        <dbReference type="PROSITE" id="PS50156"/>
    </source>
</evidence>
<feature type="transmembrane region" description="Helical" evidence="7">
    <location>
        <begin position="339"/>
        <end position="364"/>
    </location>
</feature>
<dbReference type="InterPro" id="IPR000731">
    <property type="entry name" value="SSD"/>
</dbReference>
<evidence type="ECO:0000256" key="5">
    <source>
        <dbReference type="ARBA" id="ARBA00022989"/>
    </source>
</evidence>
<evidence type="ECO:0000256" key="7">
    <source>
        <dbReference type="SAM" id="Phobius"/>
    </source>
</evidence>
<feature type="transmembrane region" description="Helical" evidence="7">
    <location>
        <begin position="700"/>
        <end position="719"/>
    </location>
</feature>
<feature type="transmembrane region" description="Helical" evidence="7">
    <location>
        <begin position="211"/>
        <end position="229"/>
    </location>
</feature>
<dbReference type="AlphaFoldDB" id="A0AAJ1MK92"/>
<feature type="transmembrane region" description="Helical" evidence="7">
    <location>
        <begin position="271"/>
        <end position="288"/>
    </location>
</feature>
<reference evidence="9 10" key="1">
    <citation type="submission" date="2022-12" db="EMBL/GenBank/DDBJ databases">
        <title>Metagenome assembled genome from gulf of manar.</title>
        <authorList>
            <person name="Kohli P."/>
            <person name="Pk S."/>
            <person name="Venkata Ramana C."/>
            <person name="Sasikala C."/>
        </authorList>
    </citation>
    <scope>NUCLEOTIDE SEQUENCE [LARGE SCALE GENOMIC DNA]</scope>
    <source>
        <strain evidence="9">JB008</strain>
    </source>
</reference>
<comment type="subcellular location">
    <subcellularLocation>
        <location evidence="1">Cell membrane</location>
        <topology evidence="1">Multi-pass membrane protein</topology>
    </subcellularLocation>
</comment>
<keyword evidence="4 7" id="KW-0812">Transmembrane</keyword>
<keyword evidence="6 7" id="KW-0472">Membrane</keyword>
<feature type="transmembrane region" description="Helical" evidence="7">
    <location>
        <begin position="309"/>
        <end position="333"/>
    </location>
</feature>
<evidence type="ECO:0000256" key="2">
    <source>
        <dbReference type="ARBA" id="ARBA00010157"/>
    </source>
</evidence>
<evidence type="ECO:0000313" key="10">
    <source>
        <dbReference type="Proteomes" id="UP001221217"/>
    </source>
</evidence>
<proteinExistence type="inferred from homology"/>
<feature type="transmembrane region" description="Helical" evidence="7">
    <location>
        <begin position="395"/>
        <end position="413"/>
    </location>
</feature>
<keyword evidence="3" id="KW-1003">Cell membrane</keyword>
<dbReference type="Proteomes" id="UP001221217">
    <property type="component" value="Unassembled WGS sequence"/>
</dbReference>
<dbReference type="PROSITE" id="PS50156">
    <property type="entry name" value="SSD"/>
    <property type="match status" value="2"/>
</dbReference>
<comment type="similarity">
    <text evidence="2">Belongs to the resistance-nodulation-cell division (RND) (TC 2.A.6) family. MmpL subfamily.</text>
</comment>
<protein>
    <submittedName>
        <fullName evidence="9">MMPL family transporter</fullName>
    </submittedName>
</protein>
<feature type="transmembrane region" description="Helical" evidence="7">
    <location>
        <begin position="599"/>
        <end position="618"/>
    </location>
</feature>
<dbReference type="GO" id="GO:0005886">
    <property type="term" value="C:plasma membrane"/>
    <property type="evidence" value="ECO:0007669"/>
    <property type="project" value="UniProtKB-SubCell"/>
</dbReference>
<name>A0AAJ1MK92_9SPIO</name>
<feature type="transmembrane region" description="Helical" evidence="7">
    <location>
        <begin position="236"/>
        <end position="259"/>
    </location>
</feature>
<evidence type="ECO:0000256" key="4">
    <source>
        <dbReference type="ARBA" id="ARBA00022692"/>
    </source>
</evidence>
<sequence>MFNTRPLVKFSVNHPWIIIIGVLAITIVFALPLGSLKIQADVASLLPEEIDGFGSGDESVAASDLLLIMVKGDNLYTVENLQLLEATVQEISEKLPVLDTVDPFSMMTIEKAGARLMAVSMSPGGHAPATPEELEVFKNRLEASRFAKGAVVSEDSDALAYYLMVEKSDAYLAQMEAVDRIIEPLEQSLEVSVTGTSPFSAETERFLTTDFAKLLIFVIITILISYFIGFRSKRAVFLPILLVLSGMVVSLGIMSLAGFELTMVSILSPPLILTLGSSYSIHVMNAYYNEASKGAGKDKKKMIIDSVSGISGTVMLASLTTLIGLASLLLATISQTREFAIATALGIFFSAVLSVTLLPAFLSLQKIPKLKRLKALNNDPLSRFLRRFGPGIAKAGRLTVIVIAAVIVLFIFITPRLEFNTSPSKYFPSSSPVIVNLNNFLGEMGGYEELEIKLKGQEEDYFLSQDVLENVNKIEQQLAANPNISYIFSFPQYLEYASGIMTGMDNNFSSKGLNRFVSRIFKTVDEGNVYAAEDFSEMKITIRVFNAADMMPVDEKDTRQLKEQLFTMLNAGLLETTEWELEGSSLGFLKLSDQMRRDFLVSTLAALILIAITGAITFRSVVKGLLTIVPLLMGICCSMILMVIFGIPLDMTTIMVSCLTIGVGVDDAIHFLLQHKKYQAESDDAAEAVQQTLLHAGRPIVITTLSIVAGLIFLAFAQFQPIKYFGLLIVFTLLTACLSTILLLPSLTRLTVRKKND</sequence>
<evidence type="ECO:0000256" key="1">
    <source>
        <dbReference type="ARBA" id="ARBA00004651"/>
    </source>
</evidence>
<feature type="transmembrane region" description="Helical" evidence="7">
    <location>
        <begin position="12"/>
        <end position="34"/>
    </location>
</feature>
<evidence type="ECO:0000256" key="3">
    <source>
        <dbReference type="ARBA" id="ARBA00022475"/>
    </source>
</evidence>
<comment type="caution">
    <text evidence="9">The sequence shown here is derived from an EMBL/GenBank/DDBJ whole genome shotgun (WGS) entry which is preliminary data.</text>
</comment>
<accession>A0AAJ1MK92</accession>
<organism evidence="9 10">
    <name type="scientific">Candidatus Thalassospirochaeta sargassi</name>
    <dbReference type="NCBI Taxonomy" id="3119039"/>
    <lineage>
        <taxon>Bacteria</taxon>
        <taxon>Pseudomonadati</taxon>
        <taxon>Spirochaetota</taxon>
        <taxon>Spirochaetia</taxon>
        <taxon>Spirochaetales</taxon>
        <taxon>Spirochaetaceae</taxon>
        <taxon>Candidatus Thalassospirochaeta</taxon>
    </lineage>
</organism>